<sequence>MTAAARIPIFDAMRKSHHPDPEIIGPAEGHEARVRSRFWKTVKKAIAAIPFIDEVVAAYYCALDPETPASVRATLLAALAYFVVPLDIVPDFILGFGFSDDITVLVTAIGMVRRHIGERHRLAARVALDRLAAEKAG</sequence>
<evidence type="ECO:0000313" key="6">
    <source>
        <dbReference type="EMBL" id="SCM78447.1"/>
    </source>
</evidence>
<name>A0A212LLP7_9HYPH</name>
<comment type="subcellular location">
    <subcellularLocation>
        <location evidence="1">Endomembrane system</location>
        <topology evidence="1">Multi-pass membrane protein</topology>
    </subcellularLocation>
</comment>
<dbReference type="AlphaFoldDB" id="A0A212LLP7"/>
<dbReference type="Pfam" id="PF06803">
    <property type="entry name" value="DUF1232"/>
    <property type="match status" value="1"/>
</dbReference>
<evidence type="ECO:0000256" key="2">
    <source>
        <dbReference type="ARBA" id="ARBA00022692"/>
    </source>
</evidence>
<organism evidence="6">
    <name type="scientific">uncultured Pleomorphomonas sp</name>
    <dbReference type="NCBI Taxonomy" id="442121"/>
    <lineage>
        <taxon>Bacteria</taxon>
        <taxon>Pseudomonadati</taxon>
        <taxon>Pseudomonadota</taxon>
        <taxon>Alphaproteobacteria</taxon>
        <taxon>Hyphomicrobiales</taxon>
        <taxon>Pleomorphomonadaceae</taxon>
        <taxon>Pleomorphomonas</taxon>
        <taxon>environmental samples</taxon>
    </lineage>
</organism>
<protein>
    <recommendedName>
        <fullName evidence="5">DUF1232 domain-containing protein</fullName>
    </recommendedName>
</protein>
<feature type="domain" description="DUF1232" evidence="5">
    <location>
        <begin position="72"/>
        <end position="105"/>
    </location>
</feature>
<reference evidence="6" key="1">
    <citation type="submission" date="2016-08" db="EMBL/GenBank/DDBJ databases">
        <authorList>
            <person name="Seilhamer J.J."/>
        </authorList>
    </citation>
    <scope>NUCLEOTIDE SEQUENCE</scope>
    <source>
        <strain evidence="6">86</strain>
    </source>
</reference>
<keyword evidence="3" id="KW-1133">Transmembrane helix</keyword>
<gene>
    <name evidence="6" type="ORF">KL86PLE_70174</name>
</gene>
<accession>A0A212LLP7</accession>
<dbReference type="InterPro" id="IPR010652">
    <property type="entry name" value="DUF1232"/>
</dbReference>
<evidence type="ECO:0000259" key="5">
    <source>
        <dbReference type="Pfam" id="PF06803"/>
    </source>
</evidence>
<evidence type="ECO:0000256" key="1">
    <source>
        <dbReference type="ARBA" id="ARBA00004127"/>
    </source>
</evidence>
<dbReference type="GO" id="GO:0012505">
    <property type="term" value="C:endomembrane system"/>
    <property type="evidence" value="ECO:0007669"/>
    <property type="project" value="UniProtKB-SubCell"/>
</dbReference>
<dbReference type="EMBL" id="FMJD01000011">
    <property type="protein sequence ID" value="SCM78447.1"/>
    <property type="molecule type" value="Genomic_DNA"/>
</dbReference>
<evidence type="ECO:0000256" key="4">
    <source>
        <dbReference type="ARBA" id="ARBA00023136"/>
    </source>
</evidence>
<keyword evidence="4" id="KW-0472">Membrane</keyword>
<evidence type="ECO:0000256" key="3">
    <source>
        <dbReference type="ARBA" id="ARBA00022989"/>
    </source>
</evidence>
<keyword evidence="2" id="KW-0812">Transmembrane</keyword>
<proteinExistence type="predicted"/>